<comment type="caution">
    <text evidence="2">The sequence shown here is derived from an EMBL/GenBank/DDBJ whole genome shotgun (WGS) entry which is preliminary data.</text>
</comment>
<protein>
    <submittedName>
        <fullName evidence="2">Transposase/invertase (TIGR01784 family)</fullName>
    </submittedName>
</protein>
<evidence type="ECO:0000313" key="3">
    <source>
        <dbReference type="Proteomes" id="UP000245523"/>
    </source>
</evidence>
<dbReference type="PANTHER" id="PTHR41317">
    <property type="entry name" value="PD-(D_E)XK NUCLEASE FAMILY TRANSPOSASE"/>
    <property type="match status" value="1"/>
</dbReference>
<name>A0ABX5LN19_9BACT</name>
<feature type="coiled-coil region" evidence="1">
    <location>
        <begin position="110"/>
        <end position="144"/>
    </location>
</feature>
<dbReference type="Proteomes" id="UP000245523">
    <property type="component" value="Unassembled WGS sequence"/>
</dbReference>
<organism evidence="2 3">
    <name type="scientific">Hallerella porci</name>
    <dbReference type="NCBI Taxonomy" id="1945871"/>
    <lineage>
        <taxon>Bacteria</taxon>
        <taxon>Pseudomonadati</taxon>
        <taxon>Fibrobacterota</taxon>
        <taxon>Fibrobacteria</taxon>
        <taxon>Fibrobacterales</taxon>
        <taxon>Fibrobacteraceae</taxon>
        <taxon>Hallerella</taxon>
    </lineage>
</organism>
<dbReference type="RefSeq" id="WP_158256496.1">
    <property type="nucleotide sequence ID" value="NZ_QGHD01000015.1"/>
</dbReference>
<evidence type="ECO:0000256" key="1">
    <source>
        <dbReference type="SAM" id="Coils"/>
    </source>
</evidence>
<keyword evidence="3" id="KW-1185">Reference proteome</keyword>
<keyword evidence="1" id="KW-0175">Coiled coil</keyword>
<gene>
    <name evidence="2" type="ORF">B0H50_11526</name>
</gene>
<evidence type="ECO:0000313" key="2">
    <source>
        <dbReference type="EMBL" id="PWK97307.1"/>
    </source>
</evidence>
<accession>A0ABX5LN19</accession>
<sequence>MAKSKIPSIFQGQDYLDPKYNTAFHALFGRDDALISFLNAALHLKKAEQIQKLEKVQHECEITINIPHPLMVRFDIHAITANDERIDIEMQRMGYCDYLDRIQIYNAMLLLNSKDELQKKEIKAKKKQNDSKIENETLEDLKKKLTRYELPKLYSIWICDFEIPELKEIAEYRDEFSLYSKNLIHHGNLKTLTPKNSYIIYELQKFSKTANKLVTAEDKWLYILKNAGSQTIPQFTDETFAAALNRIAVNDENENLLEKQEKEIAMTEDIEYIRAQRVVAMVNAAEEKGIQQEKYSLAKGFRDKGYPLSDISQITGLTIDEIKAL</sequence>
<reference evidence="2 3" key="1">
    <citation type="submission" date="2018-05" db="EMBL/GenBank/DDBJ databases">
        <title>Animal gut microbial communities from fecal samples from Wisconsin, USA.</title>
        <authorList>
            <person name="Neumann A."/>
        </authorList>
    </citation>
    <scope>NUCLEOTIDE SEQUENCE [LARGE SCALE GENOMIC DNA]</scope>
    <source>
        <strain evidence="2 3">UWS4</strain>
    </source>
</reference>
<dbReference type="EMBL" id="QGHD01000015">
    <property type="protein sequence ID" value="PWK97307.1"/>
    <property type="molecule type" value="Genomic_DNA"/>
</dbReference>
<dbReference type="PANTHER" id="PTHR41317:SF1">
    <property type="entry name" value="PD-(D_E)XK NUCLEASE FAMILY TRANSPOSASE"/>
    <property type="match status" value="1"/>
</dbReference>
<proteinExistence type="predicted"/>
<dbReference type="Pfam" id="PF12784">
    <property type="entry name" value="PDDEXK_2"/>
    <property type="match status" value="1"/>
</dbReference>